<name>A0ABP9R774_9RHOO</name>
<proteinExistence type="predicted"/>
<gene>
    <name evidence="1" type="ORF">GCM10025770_38300</name>
</gene>
<reference evidence="2" key="1">
    <citation type="journal article" date="2019" name="Int. J. Syst. Evol. Microbiol.">
        <title>The Global Catalogue of Microorganisms (GCM) 10K type strain sequencing project: providing services to taxonomists for standard genome sequencing and annotation.</title>
        <authorList>
            <consortium name="The Broad Institute Genomics Platform"/>
            <consortium name="The Broad Institute Genome Sequencing Center for Infectious Disease"/>
            <person name="Wu L."/>
            <person name="Ma J."/>
        </authorList>
    </citation>
    <scope>NUCLEOTIDE SEQUENCE [LARGE SCALE GENOMIC DNA]</scope>
    <source>
        <strain evidence="2">JCM 18715</strain>
    </source>
</reference>
<accession>A0ABP9R774</accession>
<keyword evidence="2" id="KW-1185">Reference proteome</keyword>
<organism evidence="1 2">
    <name type="scientific">Viridibacterium curvum</name>
    <dbReference type="NCBI Taxonomy" id="1101404"/>
    <lineage>
        <taxon>Bacteria</taxon>
        <taxon>Pseudomonadati</taxon>
        <taxon>Pseudomonadota</taxon>
        <taxon>Betaproteobacteria</taxon>
        <taxon>Rhodocyclales</taxon>
        <taxon>Rhodocyclaceae</taxon>
        <taxon>Viridibacterium</taxon>
    </lineage>
</organism>
<protein>
    <submittedName>
        <fullName evidence="1">Uncharacterized protein</fullName>
    </submittedName>
</protein>
<evidence type="ECO:0000313" key="2">
    <source>
        <dbReference type="Proteomes" id="UP001500547"/>
    </source>
</evidence>
<sequence>MRPTKPNAVETGYAASFSRSTYGFCVIENGMGGLHSIAAVERDRFVVFQALSAQLKLSKTEEDQQQCATAKN</sequence>
<evidence type="ECO:0000313" key="1">
    <source>
        <dbReference type="EMBL" id="GAA5172330.1"/>
    </source>
</evidence>
<comment type="caution">
    <text evidence="1">The sequence shown here is derived from an EMBL/GenBank/DDBJ whole genome shotgun (WGS) entry which is preliminary data.</text>
</comment>
<dbReference type="Proteomes" id="UP001500547">
    <property type="component" value="Unassembled WGS sequence"/>
</dbReference>
<dbReference type="EMBL" id="BAABLD010000017">
    <property type="protein sequence ID" value="GAA5172330.1"/>
    <property type="molecule type" value="Genomic_DNA"/>
</dbReference>